<dbReference type="AlphaFoldDB" id="A0A494TPQ6"/>
<dbReference type="EMBL" id="CP032829">
    <property type="protein sequence ID" value="AYJ87448.1"/>
    <property type="molecule type" value="Genomic_DNA"/>
</dbReference>
<organism evidence="1 2">
    <name type="scientific">Sphingomonas paeninsulae</name>
    <dbReference type="NCBI Taxonomy" id="2319844"/>
    <lineage>
        <taxon>Bacteria</taxon>
        <taxon>Pseudomonadati</taxon>
        <taxon>Pseudomonadota</taxon>
        <taxon>Alphaproteobacteria</taxon>
        <taxon>Sphingomonadales</taxon>
        <taxon>Sphingomonadaceae</taxon>
        <taxon>Sphingomonas</taxon>
    </lineage>
</organism>
<dbReference type="RefSeq" id="WP_121154764.1">
    <property type="nucleotide sequence ID" value="NZ_CP032829.1"/>
</dbReference>
<evidence type="ECO:0000313" key="2">
    <source>
        <dbReference type="Proteomes" id="UP000276254"/>
    </source>
</evidence>
<sequence>MHRSRTVKIECGSSTVSYVVIATSDAGGINELLRAVHRERIAFNSAALTLSLSAASYADVAVLEPGDWPAAADRTL</sequence>
<proteinExistence type="predicted"/>
<keyword evidence="2" id="KW-1185">Reference proteome</keyword>
<accession>A0A494TPQ6</accession>
<protein>
    <submittedName>
        <fullName evidence="1">Uncharacterized protein</fullName>
    </submittedName>
</protein>
<name>A0A494TPQ6_SPHPE</name>
<evidence type="ECO:0000313" key="1">
    <source>
        <dbReference type="EMBL" id="AYJ87448.1"/>
    </source>
</evidence>
<reference evidence="1 2" key="1">
    <citation type="submission" date="2018-09" db="EMBL/GenBank/DDBJ databases">
        <title>Sphingomonas peninsula sp. nov., isolated from fildes peninsula, Antarctic soil.</title>
        <authorList>
            <person name="Yingchao G."/>
        </authorList>
    </citation>
    <scope>NUCLEOTIDE SEQUENCE [LARGE SCALE GENOMIC DNA]</scope>
    <source>
        <strain evidence="1 2">YZ-8</strain>
    </source>
</reference>
<dbReference type="KEGG" id="spha:D3Y57_17835"/>
<gene>
    <name evidence="1" type="ORF">D3Y57_17835</name>
</gene>
<dbReference type="Proteomes" id="UP000276254">
    <property type="component" value="Chromosome"/>
</dbReference>